<evidence type="ECO:0000256" key="9">
    <source>
        <dbReference type="ARBA" id="ARBA00030781"/>
    </source>
</evidence>
<dbReference type="Pfam" id="PF02391">
    <property type="entry name" value="MoaE"/>
    <property type="match status" value="1"/>
</dbReference>
<organism evidence="12 13">
    <name type="scientific">Fulvivirga kasyanovii</name>
    <dbReference type="NCBI Taxonomy" id="396812"/>
    <lineage>
        <taxon>Bacteria</taxon>
        <taxon>Pseudomonadati</taxon>
        <taxon>Bacteroidota</taxon>
        <taxon>Cytophagia</taxon>
        <taxon>Cytophagales</taxon>
        <taxon>Fulvivirgaceae</taxon>
        <taxon>Fulvivirga</taxon>
    </lineage>
</organism>
<dbReference type="Proteomes" id="UP000798808">
    <property type="component" value="Unassembled WGS sequence"/>
</dbReference>
<evidence type="ECO:0000256" key="3">
    <source>
        <dbReference type="ARBA" id="ARBA00011950"/>
    </source>
</evidence>
<keyword evidence="5" id="KW-0501">Molybdenum cofactor biosynthesis</keyword>
<evidence type="ECO:0000256" key="10">
    <source>
        <dbReference type="ARBA" id="ARBA00032474"/>
    </source>
</evidence>
<evidence type="ECO:0000256" key="11">
    <source>
        <dbReference type="ARBA" id="ARBA00049878"/>
    </source>
</evidence>
<evidence type="ECO:0000256" key="7">
    <source>
        <dbReference type="ARBA" id="ARBA00029745"/>
    </source>
</evidence>
<dbReference type="PANTHER" id="PTHR23404">
    <property type="entry name" value="MOLYBDOPTERIN SYNTHASE RELATED"/>
    <property type="match status" value="1"/>
</dbReference>
<comment type="pathway">
    <text evidence="1">Cofactor biosynthesis; molybdopterin biosynthesis.</text>
</comment>
<evidence type="ECO:0000256" key="8">
    <source>
        <dbReference type="ARBA" id="ARBA00030407"/>
    </source>
</evidence>
<proteinExistence type="inferred from homology"/>
<evidence type="ECO:0000313" key="12">
    <source>
        <dbReference type="EMBL" id="MTI26438.1"/>
    </source>
</evidence>
<dbReference type="CDD" id="cd00756">
    <property type="entry name" value="MoaE"/>
    <property type="match status" value="1"/>
</dbReference>
<comment type="catalytic activity">
    <reaction evidence="11">
        <text>2 [molybdopterin-synthase sulfur-carrier protein]-C-terminal-Gly-aminoethanethioate + cyclic pyranopterin phosphate + H2O = molybdopterin + 2 [molybdopterin-synthase sulfur-carrier protein]-C-terminal Gly-Gly + 2 H(+)</text>
        <dbReference type="Rhea" id="RHEA:26333"/>
        <dbReference type="Rhea" id="RHEA-COMP:12202"/>
        <dbReference type="Rhea" id="RHEA-COMP:19907"/>
        <dbReference type="ChEBI" id="CHEBI:15377"/>
        <dbReference type="ChEBI" id="CHEBI:15378"/>
        <dbReference type="ChEBI" id="CHEBI:58698"/>
        <dbReference type="ChEBI" id="CHEBI:59648"/>
        <dbReference type="ChEBI" id="CHEBI:90778"/>
        <dbReference type="ChEBI" id="CHEBI:232372"/>
        <dbReference type="EC" id="2.8.1.12"/>
    </reaction>
</comment>
<dbReference type="Gene3D" id="3.90.1170.40">
    <property type="entry name" value="Molybdopterin biosynthesis MoaE subunit"/>
    <property type="match status" value="1"/>
</dbReference>
<dbReference type="RefSeq" id="WP_155173452.1">
    <property type="nucleotide sequence ID" value="NZ_BAAAFL010000016.1"/>
</dbReference>
<dbReference type="SUPFAM" id="SSF54690">
    <property type="entry name" value="Molybdopterin synthase subunit MoaE"/>
    <property type="match status" value="1"/>
</dbReference>
<sequence>MIKITEHPLNPDDITSTVFSNEAGAVNVFIGTVRATTQDKKVVRLEFETYLNMAIKEIEKIIEAMKNKWPVHHVVVHHRIGTLTVGEIAVVIAVSSPHRKEAFAACQYAIDTLKETVPIWKKEIFEDGEVWVSAHP</sequence>
<dbReference type="EMBL" id="SMLW01000581">
    <property type="protein sequence ID" value="MTI26438.1"/>
    <property type="molecule type" value="Genomic_DNA"/>
</dbReference>
<dbReference type="InterPro" id="IPR003448">
    <property type="entry name" value="Mopterin_biosynth_MoaE"/>
</dbReference>
<evidence type="ECO:0000256" key="2">
    <source>
        <dbReference type="ARBA" id="ARBA00005426"/>
    </source>
</evidence>
<comment type="similarity">
    <text evidence="2">Belongs to the MoaE family.</text>
</comment>
<evidence type="ECO:0000256" key="1">
    <source>
        <dbReference type="ARBA" id="ARBA00005046"/>
    </source>
</evidence>
<keyword evidence="13" id="KW-1185">Reference proteome</keyword>
<name>A0ABW9RQJ7_9BACT</name>
<evidence type="ECO:0000256" key="4">
    <source>
        <dbReference type="ARBA" id="ARBA00013858"/>
    </source>
</evidence>
<evidence type="ECO:0000256" key="6">
    <source>
        <dbReference type="ARBA" id="ARBA00026066"/>
    </source>
</evidence>
<protein>
    <recommendedName>
        <fullName evidence="4">Molybdopterin synthase catalytic subunit</fullName>
        <ecNumber evidence="3">2.8.1.12</ecNumber>
    </recommendedName>
    <alternativeName>
        <fullName evidence="9">MPT synthase subunit 2</fullName>
    </alternativeName>
    <alternativeName>
        <fullName evidence="7">Molybdenum cofactor biosynthesis protein E</fullName>
    </alternativeName>
    <alternativeName>
        <fullName evidence="8">Molybdopterin-converting factor large subunit</fullName>
    </alternativeName>
    <alternativeName>
        <fullName evidence="10">Molybdopterin-converting factor subunit 2</fullName>
    </alternativeName>
</protein>
<dbReference type="EC" id="2.8.1.12" evidence="3"/>
<dbReference type="InterPro" id="IPR036563">
    <property type="entry name" value="MoaE_sf"/>
</dbReference>
<gene>
    <name evidence="12" type="ORF">E1163_15880</name>
</gene>
<comment type="caution">
    <text evidence="12">The sequence shown here is derived from an EMBL/GenBank/DDBJ whole genome shotgun (WGS) entry which is preliminary data.</text>
</comment>
<reference evidence="12 13" key="1">
    <citation type="submission" date="2019-02" db="EMBL/GenBank/DDBJ databases">
        <authorList>
            <person name="Goldberg S.R."/>
            <person name="Haltli B.A."/>
            <person name="Correa H."/>
            <person name="Russell K.G."/>
        </authorList>
    </citation>
    <scope>NUCLEOTIDE SEQUENCE [LARGE SCALE GENOMIC DNA]</scope>
    <source>
        <strain evidence="12 13">JCM 16186</strain>
    </source>
</reference>
<accession>A0ABW9RQJ7</accession>
<evidence type="ECO:0000256" key="5">
    <source>
        <dbReference type="ARBA" id="ARBA00023150"/>
    </source>
</evidence>
<evidence type="ECO:0000313" key="13">
    <source>
        <dbReference type="Proteomes" id="UP000798808"/>
    </source>
</evidence>
<comment type="subunit">
    <text evidence="6">Heterotetramer of 2 MoaD subunits and 2 MoaE subunits. Also stable as homodimer. The enzyme changes between these two forms during catalysis.</text>
</comment>